<evidence type="ECO:0000313" key="2">
    <source>
        <dbReference type="EMBL" id="EOY10862.1"/>
    </source>
</evidence>
<gene>
    <name evidence="2" type="ORF">TCM_026157</name>
</gene>
<dbReference type="Gramene" id="EOY10862">
    <property type="protein sequence ID" value="EOY10862"/>
    <property type="gene ID" value="TCM_026157"/>
</dbReference>
<dbReference type="Pfam" id="PF07727">
    <property type="entry name" value="RVT_2"/>
    <property type="match status" value="1"/>
</dbReference>
<dbReference type="GO" id="GO:0016301">
    <property type="term" value="F:kinase activity"/>
    <property type="evidence" value="ECO:0007669"/>
    <property type="project" value="UniProtKB-KW"/>
</dbReference>
<proteinExistence type="predicted"/>
<keyword evidence="2" id="KW-0418">Kinase</keyword>
<evidence type="ECO:0000313" key="3">
    <source>
        <dbReference type="Proteomes" id="UP000026915"/>
    </source>
</evidence>
<protein>
    <submittedName>
        <fullName evidence="2">Cysteine-rich RLK (RECEPTOR-like protein kinase) 8</fullName>
    </submittedName>
</protein>
<dbReference type="HOGENOM" id="CLU_1504617_0_0_1"/>
<sequence>MKSAFLNGVLSEDIYIEQPEGYVKEGNEGKIYKLRKALYGLQQAPRAWYERIDEHFKNQGFVKSVNEHTLYVKKSNELIVLIVDLYVDDMLITRPDKAYLEDFKTQMMNVFDMTDMGLMSYFLGMEVLQLPDQIILHQKKYAKDLLKKFDMDSCKAIDLRFTTGNKLIKEDE</sequence>
<accession>A0A061F2D8</accession>
<dbReference type="InterPro" id="IPR043502">
    <property type="entry name" value="DNA/RNA_pol_sf"/>
</dbReference>
<dbReference type="AlphaFoldDB" id="A0A061F2D8"/>
<dbReference type="eggNOG" id="KOG0017">
    <property type="taxonomic scope" value="Eukaryota"/>
</dbReference>
<keyword evidence="2" id="KW-0808">Transferase</keyword>
<dbReference type="OMA" id="YINIDEH"/>
<dbReference type="EMBL" id="CM001883">
    <property type="protein sequence ID" value="EOY10862.1"/>
    <property type="molecule type" value="Genomic_DNA"/>
</dbReference>
<dbReference type="InterPro" id="IPR013103">
    <property type="entry name" value="RVT_2"/>
</dbReference>
<organism evidence="2 3">
    <name type="scientific">Theobroma cacao</name>
    <name type="common">Cacao</name>
    <name type="synonym">Cocoa</name>
    <dbReference type="NCBI Taxonomy" id="3641"/>
    <lineage>
        <taxon>Eukaryota</taxon>
        <taxon>Viridiplantae</taxon>
        <taxon>Streptophyta</taxon>
        <taxon>Embryophyta</taxon>
        <taxon>Tracheophyta</taxon>
        <taxon>Spermatophyta</taxon>
        <taxon>Magnoliopsida</taxon>
        <taxon>eudicotyledons</taxon>
        <taxon>Gunneridae</taxon>
        <taxon>Pentapetalae</taxon>
        <taxon>rosids</taxon>
        <taxon>malvids</taxon>
        <taxon>Malvales</taxon>
        <taxon>Malvaceae</taxon>
        <taxon>Byttnerioideae</taxon>
        <taxon>Theobroma</taxon>
    </lineage>
</organism>
<keyword evidence="3" id="KW-1185">Reference proteome</keyword>
<reference evidence="2 3" key="1">
    <citation type="journal article" date="2013" name="Genome Biol.">
        <title>The genome sequence of the most widely cultivated cacao type and its use to identify candidate genes regulating pod color.</title>
        <authorList>
            <person name="Motamayor J.C."/>
            <person name="Mockaitis K."/>
            <person name="Schmutz J."/>
            <person name="Haiminen N."/>
            <person name="Iii D.L."/>
            <person name="Cornejo O."/>
            <person name="Findley S.D."/>
            <person name="Zheng P."/>
            <person name="Utro F."/>
            <person name="Royaert S."/>
            <person name="Saski C."/>
            <person name="Jenkins J."/>
            <person name="Podicheti R."/>
            <person name="Zhao M."/>
            <person name="Scheffler B.E."/>
            <person name="Stack J.C."/>
            <person name="Feltus F.A."/>
            <person name="Mustiga G.M."/>
            <person name="Amores F."/>
            <person name="Phillips W."/>
            <person name="Marelli J.P."/>
            <person name="May G.D."/>
            <person name="Shapiro H."/>
            <person name="Ma J."/>
            <person name="Bustamante C.D."/>
            <person name="Schnell R.J."/>
            <person name="Main D."/>
            <person name="Gilbert D."/>
            <person name="Parida L."/>
            <person name="Kuhn D.N."/>
        </authorList>
    </citation>
    <scope>NUCLEOTIDE SEQUENCE [LARGE SCALE GENOMIC DNA]</scope>
    <source>
        <strain evidence="3">cv. Matina 1-6</strain>
    </source>
</reference>
<name>A0A061F2D8_THECC</name>
<feature type="domain" description="Reverse transcriptase Ty1/copia-type" evidence="1">
    <location>
        <begin position="2"/>
        <end position="157"/>
    </location>
</feature>
<dbReference type="STRING" id="3641.A0A061F2D8"/>
<dbReference type="Proteomes" id="UP000026915">
    <property type="component" value="Chromosome 5"/>
</dbReference>
<dbReference type="InParanoid" id="A0A061F2D8"/>
<dbReference type="SUPFAM" id="SSF56672">
    <property type="entry name" value="DNA/RNA polymerases"/>
    <property type="match status" value="1"/>
</dbReference>
<evidence type="ECO:0000259" key="1">
    <source>
        <dbReference type="Pfam" id="PF07727"/>
    </source>
</evidence>